<dbReference type="Gramene" id="KMS93758">
    <property type="protein sequence ID" value="KMS93758"/>
    <property type="gene ID" value="BVRB_028260"/>
</dbReference>
<organism evidence="1 2">
    <name type="scientific">Beta vulgaris subsp. vulgaris</name>
    <name type="common">Beet</name>
    <dbReference type="NCBI Taxonomy" id="3555"/>
    <lineage>
        <taxon>Eukaryota</taxon>
        <taxon>Viridiplantae</taxon>
        <taxon>Streptophyta</taxon>
        <taxon>Embryophyta</taxon>
        <taxon>Tracheophyta</taxon>
        <taxon>Spermatophyta</taxon>
        <taxon>Magnoliopsida</taxon>
        <taxon>eudicotyledons</taxon>
        <taxon>Gunneridae</taxon>
        <taxon>Pentapetalae</taxon>
        <taxon>Caryophyllales</taxon>
        <taxon>Chenopodiaceae</taxon>
        <taxon>Betoideae</taxon>
        <taxon>Beta</taxon>
    </lineage>
</organism>
<evidence type="ECO:0000313" key="2">
    <source>
        <dbReference type="Proteomes" id="UP000035740"/>
    </source>
</evidence>
<evidence type="ECO:0000313" key="1">
    <source>
        <dbReference type="EMBL" id="KMS93758.1"/>
    </source>
</evidence>
<accession>A0A0J8B1I3</accession>
<dbReference type="EMBL" id="KQ099337">
    <property type="protein sequence ID" value="KMS93758.1"/>
    <property type="molecule type" value="Genomic_DNA"/>
</dbReference>
<name>A0A0J8B1I3_BETVV</name>
<gene>
    <name evidence="1" type="ORF">BVRB_028260</name>
</gene>
<proteinExistence type="predicted"/>
<protein>
    <submittedName>
        <fullName evidence="1">Uncharacterized protein</fullName>
    </submittedName>
</protein>
<keyword evidence="2" id="KW-1185">Reference proteome</keyword>
<reference evidence="1 2" key="1">
    <citation type="journal article" date="2014" name="Nature">
        <title>The genome of the recently domesticated crop plant sugar beet (Beta vulgaris).</title>
        <authorList>
            <person name="Dohm J.C."/>
            <person name="Minoche A.E."/>
            <person name="Holtgrawe D."/>
            <person name="Capella-Gutierrez S."/>
            <person name="Zakrzewski F."/>
            <person name="Tafer H."/>
            <person name="Rupp O."/>
            <person name="Sorensen T.R."/>
            <person name="Stracke R."/>
            <person name="Reinhardt R."/>
            <person name="Goesmann A."/>
            <person name="Kraft T."/>
            <person name="Schulz B."/>
            <person name="Stadler P.F."/>
            <person name="Schmidt T."/>
            <person name="Gabaldon T."/>
            <person name="Lehrach H."/>
            <person name="Weisshaar B."/>
            <person name="Himmelbauer H."/>
        </authorList>
    </citation>
    <scope>NUCLEOTIDE SEQUENCE [LARGE SCALE GENOMIC DNA]</scope>
    <source>
        <tissue evidence="1">Taproot</tissue>
    </source>
</reference>
<dbReference type="Proteomes" id="UP000035740">
    <property type="component" value="Unassembled WGS sequence"/>
</dbReference>
<sequence>MYYDSYWMIAGHRCLIRMESSSMRGCAIGTLRDLPTAAVVYRSSFPACIHTVNSIKLAIRVGRHDSRDPVAMAKRTVIFGLLPVSIS</sequence>
<dbReference type="AlphaFoldDB" id="A0A0J8B1I3"/>